<name>A0A2T2P9G7_CORCC</name>
<dbReference type="Proteomes" id="UP000240883">
    <property type="component" value="Unassembled WGS sequence"/>
</dbReference>
<keyword evidence="3" id="KW-1185">Reference proteome</keyword>
<feature type="compositionally biased region" description="Low complexity" evidence="1">
    <location>
        <begin position="11"/>
        <end position="29"/>
    </location>
</feature>
<dbReference type="EMBL" id="KZ678128">
    <property type="protein sequence ID" value="PSN74312.1"/>
    <property type="molecule type" value="Genomic_DNA"/>
</dbReference>
<reference evidence="2 3" key="1">
    <citation type="journal article" date="2018" name="Front. Microbiol.">
        <title>Genome-Wide Analysis of Corynespora cassiicola Leaf Fall Disease Putative Effectors.</title>
        <authorList>
            <person name="Lopez D."/>
            <person name="Ribeiro S."/>
            <person name="Label P."/>
            <person name="Fumanal B."/>
            <person name="Venisse J.S."/>
            <person name="Kohler A."/>
            <person name="de Oliveira R.R."/>
            <person name="Labutti K."/>
            <person name="Lipzen A."/>
            <person name="Lail K."/>
            <person name="Bauer D."/>
            <person name="Ohm R.A."/>
            <person name="Barry K.W."/>
            <person name="Spatafora J."/>
            <person name="Grigoriev I.V."/>
            <person name="Martin F.M."/>
            <person name="Pujade-Renaud V."/>
        </authorList>
    </citation>
    <scope>NUCLEOTIDE SEQUENCE [LARGE SCALE GENOMIC DNA]</scope>
    <source>
        <strain evidence="2 3">Philippines</strain>
    </source>
</reference>
<accession>A0A2T2P9G7</accession>
<organism evidence="2 3">
    <name type="scientific">Corynespora cassiicola Philippines</name>
    <dbReference type="NCBI Taxonomy" id="1448308"/>
    <lineage>
        <taxon>Eukaryota</taxon>
        <taxon>Fungi</taxon>
        <taxon>Dikarya</taxon>
        <taxon>Ascomycota</taxon>
        <taxon>Pezizomycotina</taxon>
        <taxon>Dothideomycetes</taxon>
        <taxon>Pleosporomycetidae</taxon>
        <taxon>Pleosporales</taxon>
        <taxon>Corynesporascaceae</taxon>
        <taxon>Corynespora</taxon>
    </lineage>
</organism>
<evidence type="ECO:0000313" key="3">
    <source>
        <dbReference type="Proteomes" id="UP000240883"/>
    </source>
</evidence>
<feature type="compositionally biased region" description="Polar residues" evidence="1">
    <location>
        <begin position="31"/>
        <end position="41"/>
    </location>
</feature>
<evidence type="ECO:0000256" key="1">
    <source>
        <dbReference type="SAM" id="MobiDB-lite"/>
    </source>
</evidence>
<feature type="region of interest" description="Disordered" evidence="1">
    <location>
        <begin position="1"/>
        <end position="58"/>
    </location>
</feature>
<dbReference type="AlphaFoldDB" id="A0A2T2P9G7"/>
<gene>
    <name evidence="2" type="ORF">BS50DRAFT_581138</name>
</gene>
<proteinExistence type="predicted"/>
<protein>
    <submittedName>
        <fullName evidence="2">Uncharacterized protein</fullName>
    </submittedName>
</protein>
<dbReference type="OrthoDB" id="3687409at2759"/>
<sequence length="112" mass="12189">MYLPMPSDPGESSSTKTPSSPESSSPDETMLTPTTSSTRESTMAHPFLPPSRASTITSWTISVPERRSRMVLGSENEQRSRDATIEAYRQLKLALFSKAQTPPHPPSGRPAA</sequence>
<evidence type="ECO:0000313" key="2">
    <source>
        <dbReference type="EMBL" id="PSN74312.1"/>
    </source>
</evidence>